<dbReference type="RefSeq" id="WP_061579948.1">
    <property type="nucleotide sequence ID" value="NZ_LQYS01000095.1"/>
</dbReference>
<sequence length="542" mass="60345">MFFFKQSKKKRQMAKNQKKQSQDQIQSQNQQPQAFLSTDLDQNLQELQNIYKNCMDVVFRQFQIGGKTKAALIYIDGLANIEEIDAGVLTPLMKENHAKENTDQFIHVNDILEQKLTVSKVKRVQTTTECIEQISGGNPVLLINQQSEGLALGLSNPEKRSIEEPEGESVVRGPREGFTESLGTNLSLLRRKIRSPQLKAKSIKIGEYTQTEVVISYIEGIAEQTLIQEVEARLSRIKLDGILETSYIEELIEDNPYSPFPQILNTERPDVVAASLLEGRVAILQDGTPFVLVVPVSFYSLLQSSEDYYERSLISTATRWLRYAFLLVSLLLPSLYVAILTFHQEMIPTTLLVTIAASREQIPFPALVEALLMEIVFEALREAGLRLPRQAGAAVSIVGALVIGQAAIQAGLASAPLVMVVALTGIASFTIPRYTAGIALRMLRFPMIFLAGTLGLLGIMLGLLMIVTHMAALRSFGVPYLSPMAPMQGREIKDVLMRAPWWKFNTRPRLTGDHKNIQRQDSNQKPSPDYGDDKKSKDQGGS</sequence>
<feature type="compositionally biased region" description="Basic residues" evidence="3">
    <location>
        <begin position="1"/>
        <end position="18"/>
    </location>
</feature>
<dbReference type="eggNOG" id="COG0697">
    <property type="taxonomic scope" value="Bacteria"/>
</dbReference>
<keyword evidence="4" id="KW-1133">Transmembrane helix</keyword>
<dbReference type="PANTHER" id="PTHR22550">
    <property type="entry name" value="SPORE GERMINATION PROTEIN"/>
    <property type="match status" value="1"/>
</dbReference>
<dbReference type="InterPro" id="IPR050768">
    <property type="entry name" value="UPF0353/GerABKA_families"/>
</dbReference>
<comment type="caution">
    <text evidence="5">The sequence shown here is derived from an EMBL/GenBank/DDBJ whole genome shotgun (WGS) entry which is preliminary data.</text>
</comment>
<feature type="transmembrane region" description="Helical" evidence="4">
    <location>
        <begin position="320"/>
        <end position="342"/>
    </location>
</feature>
<feature type="compositionally biased region" description="Low complexity" evidence="3">
    <location>
        <begin position="22"/>
        <end position="32"/>
    </location>
</feature>
<keyword evidence="2 4" id="KW-0472">Membrane</keyword>
<evidence type="ECO:0000256" key="4">
    <source>
        <dbReference type="SAM" id="Phobius"/>
    </source>
</evidence>
<evidence type="ECO:0000256" key="2">
    <source>
        <dbReference type="ARBA" id="ARBA00023136"/>
    </source>
</evidence>
<protein>
    <recommendedName>
        <fullName evidence="7">Spore germination protein GerKA</fullName>
    </recommendedName>
</protein>
<dbReference type="EMBL" id="LQYS01000095">
    <property type="protein sequence ID" value="KYD09877.1"/>
    <property type="molecule type" value="Genomic_DNA"/>
</dbReference>
<dbReference type="PANTHER" id="PTHR22550:SF5">
    <property type="entry name" value="LEUCINE ZIPPER PROTEIN 4"/>
    <property type="match status" value="1"/>
</dbReference>
<feature type="compositionally biased region" description="Basic and acidic residues" evidence="3">
    <location>
        <begin position="531"/>
        <end position="542"/>
    </location>
</feature>
<evidence type="ECO:0000313" key="6">
    <source>
        <dbReference type="Proteomes" id="UP000075455"/>
    </source>
</evidence>
<dbReference type="AlphaFoldDB" id="A0A150LC11"/>
<evidence type="ECO:0000256" key="1">
    <source>
        <dbReference type="ARBA" id="ARBA00005278"/>
    </source>
</evidence>
<gene>
    <name evidence="5" type="ORF">B4119_2725</name>
</gene>
<dbReference type="GO" id="GO:0016020">
    <property type="term" value="C:membrane"/>
    <property type="evidence" value="ECO:0007669"/>
    <property type="project" value="InterPro"/>
</dbReference>
<feature type="transmembrane region" description="Helical" evidence="4">
    <location>
        <begin position="417"/>
        <end position="436"/>
    </location>
</feature>
<dbReference type="InterPro" id="IPR004995">
    <property type="entry name" value="Spore_Ger"/>
</dbReference>
<keyword evidence="4" id="KW-0812">Transmembrane</keyword>
<dbReference type="PIRSF" id="PIRSF005690">
    <property type="entry name" value="GerBA"/>
    <property type="match status" value="1"/>
</dbReference>
<evidence type="ECO:0008006" key="7">
    <source>
        <dbReference type="Google" id="ProtNLM"/>
    </source>
</evidence>
<feature type="transmembrane region" description="Helical" evidence="4">
    <location>
        <begin position="448"/>
        <end position="472"/>
    </location>
</feature>
<accession>A0A150LC11</accession>
<feature type="region of interest" description="Disordered" evidence="3">
    <location>
        <begin position="1"/>
        <end position="32"/>
    </location>
</feature>
<evidence type="ECO:0000313" key="5">
    <source>
        <dbReference type="EMBL" id="KYD09877.1"/>
    </source>
</evidence>
<dbReference type="Pfam" id="PF03323">
    <property type="entry name" value="GerA"/>
    <property type="match status" value="1"/>
</dbReference>
<comment type="similarity">
    <text evidence="1">Belongs to the GerABKA family.</text>
</comment>
<reference evidence="5 6" key="1">
    <citation type="submission" date="2016-01" db="EMBL/GenBank/DDBJ databases">
        <title>Draft Genome Sequences of Seven Thermophilic Sporeformers Isolated from Foods.</title>
        <authorList>
            <person name="Berendsen E.M."/>
            <person name="Wells-Bennik M.H."/>
            <person name="Krawcyk A.O."/>
            <person name="De Jong A."/>
            <person name="Holsappel S."/>
            <person name="Eijlander R.T."/>
            <person name="Kuipers O.P."/>
        </authorList>
    </citation>
    <scope>NUCLEOTIDE SEQUENCE [LARGE SCALE GENOMIC DNA]</scope>
    <source>
        <strain evidence="5 6">B4119</strain>
    </source>
</reference>
<feature type="region of interest" description="Disordered" evidence="3">
    <location>
        <begin position="511"/>
        <end position="542"/>
    </location>
</feature>
<dbReference type="PATRIC" id="fig|81408.3.peg.620"/>
<name>A0A150LC11_9BACL</name>
<dbReference type="STRING" id="81408.B4119_2725"/>
<feature type="transmembrane region" description="Helical" evidence="4">
    <location>
        <begin position="392"/>
        <end position="411"/>
    </location>
</feature>
<organism evidence="5 6">
    <name type="scientific">Saccharococcus caldoxylosilyticus</name>
    <dbReference type="NCBI Taxonomy" id="81408"/>
    <lineage>
        <taxon>Bacteria</taxon>
        <taxon>Bacillati</taxon>
        <taxon>Bacillota</taxon>
        <taxon>Bacilli</taxon>
        <taxon>Bacillales</taxon>
        <taxon>Anoxybacillaceae</taxon>
        <taxon>Saccharococcus</taxon>
    </lineage>
</organism>
<dbReference type="GO" id="GO:0009847">
    <property type="term" value="P:spore germination"/>
    <property type="evidence" value="ECO:0007669"/>
    <property type="project" value="InterPro"/>
</dbReference>
<dbReference type="Proteomes" id="UP000075455">
    <property type="component" value="Unassembled WGS sequence"/>
</dbReference>
<proteinExistence type="inferred from homology"/>
<evidence type="ECO:0000256" key="3">
    <source>
        <dbReference type="SAM" id="MobiDB-lite"/>
    </source>
</evidence>